<dbReference type="AlphaFoldDB" id="A0AAD9XGG1"/>
<dbReference type="EMBL" id="JANJYI010000002">
    <property type="protein sequence ID" value="KAK2659101.1"/>
    <property type="molecule type" value="Genomic_DNA"/>
</dbReference>
<protein>
    <submittedName>
        <fullName evidence="1">Uncharacterized protein</fullName>
    </submittedName>
</protein>
<dbReference type="PANTHER" id="PTHR23272:SF161">
    <property type="entry name" value="ZINC FINGER BED DOMAIN-CONTAINING PROTEIN RICESLEEPER 1-LIKE"/>
    <property type="match status" value="1"/>
</dbReference>
<proteinExistence type="predicted"/>
<dbReference type="PANTHER" id="PTHR23272">
    <property type="entry name" value="BED FINGER-RELATED"/>
    <property type="match status" value="1"/>
</dbReference>
<gene>
    <name evidence="1" type="ORF">Ddye_005634</name>
</gene>
<sequence>MARGMIAKFDKYRRDIPGVMVVAVVLDPSSLDHSFDMFGGDEEFELYKNQAVSIINKSELDRYLDEQVENNSPDFDILSGWKGGIPEDELYATIDEEEPLTSGAIGRRLGCAEWAWSDGISDLVRVGLASPDWLGSGCNWIWLGALSRPNSQPVETHRLT</sequence>
<name>A0AAD9XGG1_9ROSI</name>
<dbReference type="Proteomes" id="UP001280121">
    <property type="component" value="Unassembled WGS sequence"/>
</dbReference>
<accession>A0AAD9XGG1</accession>
<evidence type="ECO:0000313" key="1">
    <source>
        <dbReference type="EMBL" id="KAK2659101.1"/>
    </source>
</evidence>
<comment type="caution">
    <text evidence="1">The sequence shown here is derived from an EMBL/GenBank/DDBJ whole genome shotgun (WGS) entry which is preliminary data.</text>
</comment>
<keyword evidence="2" id="KW-1185">Reference proteome</keyword>
<organism evidence="1 2">
    <name type="scientific">Dipteronia dyeriana</name>
    <dbReference type="NCBI Taxonomy" id="168575"/>
    <lineage>
        <taxon>Eukaryota</taxon>
        <taxon>Viridiplantae</taxon>
        <taxon>Streptophyta</taxon>
        <taxon>Embryophyta</taxon>
        <taxon>Tracheophyta</taxon>
        <taxon>Spermatophyta</taxon>
        <taxon>Magnoliopsida</taxon>
        <taxon>eudicotyledons</taxon>
        <taxon>Gunneridae</taxon>
        <taxon>Pentapetalae</taxon>
        <taxon>rosids</taxon>
        <taxon>malvids</taxon>
        <taxon>Sapindales</taxon>
        <taxon>Sapindaceae</taxon>
        <taxon>Hippocastanoideae</taxon>
        <taxon>Acereae</taxon>
        <taxon>Dipteronia</taxon>
    </lineage>
</organism>
<reference evidence="1" key="1">
    <citation type="journal article" date="2023" name="Plant J.">
        <title>Genome sequences and population genomics provide insights into the demographic history, inbreeding, and mutation load of two 'living fossil' tree species of Dipteronia.</title>
        <authorList>
            <person name="Feng Y."/>
            <person name="Comes H.P."/>
            <person name="Chen J."/>
            <person name="Zhu S."/>
            <person name="Lu R."/>
            <person name="Zhang X."/>
            <person name="Li P."/>
            <person name="Qiu J."/>
            <person name="Olsen K.M."/>
            <person name="Qiu Y."/>
        </authorList>
    </citation>
    <scope>NUCLEOTIDE SEQUENCE</scope>
    <source>
        <strain evidence="1">KIB01</strain>
    </source>
</reference>
<evidence type="ECO:0000313" key="2">
    <source>
        <dbReference type="Proteomes" id="UP001280121"/>
    </source>
</evidence>